<feature type="signal peptide" evidence="4">
    <location>
        <begin position="1"/>
        <end position="22"/>
    </location>
</feature>
<dbReference type="GO" id="GO:0030199">
    <property type="term" value="P:collagen fibril organization"/>
    <property type="evidence" value="ECO:0007669"/>
    <property type="project" value="TreeGrafter"/>
</dbReference>
<dbReference type="OrthoDB" id="8517835at2759"/>
<evidence type="ECO:0000313" key="8">
    <source>
        <dbReference type="Proteomes" id="UP000659654"/>
    </source>
</evidence>
<feature type="domain" description="Leprecan-like alpha-helical" evidence="5">
    <location>
        <begin position="31"/>
        <end position="326"/>
    </location>
</feature>
<dbReference type="InterPro" id="IPR011990">
    <property type="entry name" value="TPR-like_helical_dom_sf"/>
</dbReference>
<protein>
    <submittedName>
        <fullName evidence="6">(pine wood nematode) hypothetical protein</fullName>
    </submittedName>
</protein>
<evidence type="ECO:0000259" key="5">
    <source>
        <dbReference type="Pfam" id="PF23557"/>
    </source>
</evidence>
<keyword evidence="2 4" id="KW-0732">Signal</keyword>
<dbReference type="Proteomes" id="UP000659654">
    <property type="component" value="Unassembled WGS sequence"/>
</dbReference>
<evidence type="ECO:0000256" key="1">
    <source>
        <dbReference type="ARBA" id="ARBA00006487"/>
    </source>
</evidence>
<evidence type="ECO:0000313" key="6">
    <source>
        <dbReference type="EMBL" id="CAD5224655.1"/>
    </source>
</evidence>
<accession>A0A1I7SEH5</accession>
<sequence length="489" mass="56710">MSSPTLTRSVVVILAVVLLVTATPEDPTMTFEALYKYGKNEYTAGNWYDCVGFMRRAIEDFNYYRDDTLWCRQKCAMVVEPTDEKLDLARMFNTAQMALCLLRCREDKFTERRPPLQNYQIYEEFLERKPYHYMQLCYYRLNELENAVKAAYTYLVAHPEDEDALENVKFYMDQPGFNDDMLVDPLQRPYEKFYILGVEAYTNGQWSQCVDNFKQGYQNFLKDVRDCRSLCEDQLDWSSLSGDNPEMSVVITSIHTSVVRCQHRCPERLSIVNGQRFKNFLALFFEHLHVCEFNLNQGIASAQSAQTALLLDPTNVLMRRNKMFYMDKYGKAEIFEPLPEIAQYHIRHQLEERFLDFVDSRFKYENGMLTPENVMDRKAFDANVDIEDHFDYSRLETPLLNDSECNALEKAAHIPAVVSYAPALASELLDRISDTYGQVPTLKMMGCTKEPIESGCTRRAFVVGLEKERCGALLSDTFDGCAIVFCLDD</sequence>
<organism evidence="7 9">
    <name type="scientific">Bursaphelenchus xylophilus</name>
    <name type="common">Pinewood nematode worm</name>
    <name type="synonym">Aphelenchoides xylophilus</name>
    <dbReference type="NCBI Taxonomy" id="6326"/>
    <lineage>
        <taxon>Eukaryota</taxon>
        <taxon>Metazoa</taxon>
        <taxon>Ecdysozoa</taxon>
        <taxon>Nematoda</taxon>
        <taxon>Chromadorea</taxon>
        <taxon>Rhabditida</taxon>
        <taxon>Tylenchina</taxon>
        <taxon>Tylenchomorpha</taxon>
        <taxon>Aphelenchoidea</taxon>
        <taxon>Aphelenchoididae</taxon>
        <taxon>Bursaphelenchus</taxon>
    </lineage>
</organism>
<dbReference type="EMBL" id="CAJFDI010000004">
    <property type="protein sequence ID" value="CAD5224655.1"/>
    <property type="molecule type" value="Genomic_DNA"/>
</dbReference>
<proteinExistence type="inferred from homology"/>
<dbReference type="PANTHER" id="PTHR13986:SF8">
    <property type="entry name" value="PROLYL 3-HYDROXYLASE 1-LIKE PROTEIN"/>
    <property type="match status" value="1"/>
</dbReference>
<dbReference type="Pfam" id="PF23557">
    <property type="entry name" value="TPR_leprecan"/>
    <property type="match status" value="1"/>
</dbReference>
<evidence type="ECO:0000256" key="2">
    <source>
        <dbReference type="ARBA" id="ARBA00022729"/>
    </source>
</evidence>
<dbReference type="Gene3D" id="1.25.40.10">
    <property type="entry name" value="Tetratricopeptide repeat domain"/>
    <property type="match status" value="1"/>
</dbReference>
<dbReference type="PANTHER" id="PTHR13986">
    <property type="entry name" value="PROTEIN LYSINE HYDROXYLATION COMPLEX COMPONENT"/>
    <property type="match status" value="1"/>
</dbReference>
<dbReference type="WBParaSite" id="BXY_1143400.1">
    <property type="protein sequence ID" value="BXY_1143400.1"/>
    <property type="gene ID" value="BXY_1143400"/>
</dbReference>
<evidence type="ECO:0000256" key="4">
    <source>
        <dbReference type="SAM" id="SignalP"/>
    </source>
</evidence>
<dbReference type="eggNOG" id="KOG4459">
    <property type="taxonomic scope" value="Eukaryota"/>
</dbReference>
<dbReference type="Proteomes" id="UP000095284">
    <property type="component" value="Unplaced"/>
</dbReference>
<reference evidence="9" key="1">
    <citation type="submission" date="2016-11" db="UniProtKB">
        <authorList>
            <consortium name="WormBaseParasite"/>
        </authorList>
    </citation>
    <scope>IDENTIFICATION</scope>
</reference>
<dbReference type="SMR" id="A0A1I7SEH5"/>
<feature type="chain" id="PRO_5036022174" evidence="4">
    <location>
        <begin position="23"/>
        <end position="489"/>
    </location>
</feature>
<dbReference type="Proteomes" id="UP000582659">
    <property type="component" value="Unassembled WGS sequence"/>
</dbReference>
<evidence type="ECO:0000256" key="3">
    <source>
        <dbReference type="ARBA" id="ARBA00023180"/>
    </source>
</evidence>
<keyword evidence="3" id="KW-0325">Glycoprotein</keyword>
<reference evidence="6" key="2">
    <citation type="submission" date="2020-09" db="EMBL/GenBank/DDBJ databases">
        <authorList>
            <person name="Kikuchi T."/>
        </authorList>
    </citation>
    <scope>NUCLEOTIDE SEQUENCE</scope>
    <source>
        <strain evidence="6">Ka4C1</strain>
    </source>
</reference>
<evidence type="ECO:0000313" key="7">
    <source>
        <dbReference type="Proteomes" id="UP000095284"/>
    </source>
</evidence>
<keyword evidence="8" id="KW-1185">Reference proteome</keyword>
<dbReference type="InterPro" id="IPR056585">
    <property type="entry name" value="Leprecan_dom"/>
</dbReference>
<dbReference type="GO" id="GO:0005783">
    <property type="term" value="C:endoplasmic reticulum"/>
    <property type="evidence" value="ECO:0007669"/>
    <property type="project" value="TreeGrafter"/>
</dbReference>
<evidence type="ECO:0000313" key="9">
    <source>
        <dbReference type="WBParaSite" id="BXY_1143400.1"/>
    </source>
</evidence>
<comment type="similarity">
    <text evidence="1">Belongs to the leprecan family.</text>
</comment>
<dbReference type="GO" id="GO:0005518">
    <property type="term" value="F:collagen binding"/>
    <property type="evidence" value="ECO:0007669"/>
    <property type="project" value="TreeGrafter"/>
</dbReference>
<dbReference type="InterPro" id="IPR052284">
    <property type="entry name" value="Collagen_mod_leprecan"/>
</dbReference>
<gene>
    <name evidence="6" type="ORF">BXYJ_LOCUS8152</name>
</gene>
<name>A0A1I7SEH5_BURXY</name>
<dbReference type="EMBL" id="CAJFCV020000004">
    <property type="protein sequence ID" value="CAG9113496.1"/>
    <property type="molecule type" value="Genomic_DNA"/>
</dbReference>
<dbReference type="AlphaFoldDB" id="A0A1I7SEH5"/>